<dbReference type="Pfam" id="PF12966">
    <property type="entry name" value="AtpR"/>
    <property type="match status" value="1"/>
</dbReference>
<dbReference type="AlphaFoldDB" id="X1RQ69"/>
<accession>X1RQ69</accession>
<dbReference type="EMBL" id="BARW01000496">
    <property type="protein sequence ID" value="GAI65325.1"/>
    <property type="molecule type" value="Genomic_DNA"/>
</dbReference>
<sequence length="93" mass="10438">MSINIYSLLYLLVGLGLGLFYFGGLWLTIKNMNQARSPIVLTLGSFIIRTGAVFLVLIYVARQGDWENILILLAGFIVSRIFLSRMIGKRKKG</sequence>
<reference evidence="2" key="1">
    <citation type="journal article" date="2014" name="Front. Microbiol.">
        <title>High frequency of phylogenetically diverse reductive dehalogenase-homologous genes in deep subseafloor sedimentary metagenomes.</title>
        <authorList>
            <person name="Kawai M."/>
            <person name="Futagami T."/>
            <person name="Toyoda A."/>
            <person name="Takaki Y."/>
            <person name="Nishi S."/>
            <person name="Hori S."/>
            <person name="Arai W."/>
            <person name="Tsubouchi T."/>
            <person name="Morono Y."/>
            <person name="Uchiyama I."/>
            <person name="Ito T."/>
            <person name="Fujiyama A."/>
            <person name="Inagaki F."/>
            <person name="Takami H."/>
        </authorList>
    </citation>
    <scope>NUCLEOTIDE SEQUENCE</scope>
    <source>
        <strain evidence="2">Expedition CK06-06</strain>
    </source>
</reference>
<organism evidence="2">
    <name type="scientific">marine sediment metagenome</name>
    <dbReference type="NCBI Taxonomy" id="412755"/>
    <lineage>
        <taxon>unclassified sequences</taxon>
        <taxon>metagenomes</taxon>
        <taxon>ecological metagenomes</taxon>
    </lineage>
</organism>
<evidence type="ECO:0008006" key="3">
    <source>
        <dbReference type="Google" id="ProtNLM"/>
    </source>
</evidence>
<proteinExistence type="predicted"/>
<feature type="transmembrane region" description="Helical" evidence="1">
    <location>
        <begin position="6"/>
        <end position="27"/>
    </location>
</feature>
<comment type="caution">
    <text evidence="2">The sequence shown here is derived from an EMBL/GenBank/DDBJ whole genome shotgun (WGS) entry which is preliminary data.</text>
</comment>
<keyword evidence="1" id="KW-0812">Transmembrane</keyword>
<keyword evidence="1" id="KW-1133">Transmembrane helix</keyword>
<protein>
    <recommendedName>
        <fullName evidence="3">N-ATPase, AtpR subunit</fullName>
    </recommendedName>
</protein>
<dbReference type="InterPro" id="IPR017581">
    <property type="entry name" value="AtpR-like"/>
</dbReference>
<keyword evidence="1" id="KW-0472">Membrane</keyword>
<feature type="transmembrane region" description="Helical" evidence="1">
    <location>
        <begin position="66"/>
        <end position="83"/>
    </location>
</feature>
<gene>
    <name evidence="2" type="ORF">S12H4_02140</name>
</gene>
<feature type="transmembrane region" description="Helical" evidence="1">
    <location>
        <begin position="39"/>
        <end position="60"/>
    </location>
</feature>
<dbReference type="NCBIfam" id="TIGR03165">
    <property type="entry name" value="F1F0_chp_2"/>
    <property type="match status" value="1"/>
</dbReference>
<name>X1RQ69_9ZZZZ</name>
<evidence type="ECO:0000256" key="1">
    <source>
        <dbReference type="SAM" id="Phobius"/>
    </source>
</evidence>
<evidence type="ECO:0000313" key="2">
    <source>
        <dbReference type="EMBL" id="GAI65325.1"/>
    </source>
</evidence>